<dbReference type="EMBL" id="CM051403">
    <property type="protein sequence ID" value="KAJ4707676.1"/>
    <property type="molecule type" value="Genomic_DNA"/>
</dbReference>
<keyword evidence="2" id="KW-1185">Reference proteome</keyword>
<protein>
    <submittedName>
        <fullName evidence="1">Selenoprotein H-like</fullName>
    </submittedName>
</protein>
<organism evidence="1 2">
    <name type="scientific">Melia azedarach</name>
    <name type="common">Chinaberry tree</name>
    <dbReference type="NCBI Taxonomy" id="155640"/>
    <lineage>
        <taxon>Eukaryota</taxon>
        <taxon>Viridiplantae</taxon>
        <taxon>Streptophyta</taxon>
        <taxon>Embryophyta</taxon>
        <taxon>Tracheophyta</taxon>
        <taxon>Spermatophyta</taxon>
        <taxon>Magnoliopsida</taxon>
        <taxon>eudicotyledons</taxon>
        <taxon>Gunneridae</taxon>
        <taxon>Pentapetalae</taxon>
        <taxon>rosids</taxon>
        <taxon>malvids</taxon>
        <taxon>Sapindales</taxon>
        <taxon>Meliaceae</taxon>
        <taxon>Melia</taxon>
    </lineage>
</organism>
<evidence type="ECO:0000313" key="2">
    <source>
        <dbReference type="Proteomes" id="UP001164539"/>
    </source>
</evidence>
<gene>
    <name evidence="1" type="ORF">OWV82_017757</name>
</gene>
<reference evidence="1 2" key="1">
    <citation type="journal article" date="2023" name="Science">
        <title>Complex scaffold remodeling in plant triterpene biosynthesis.</title>
        <authorList>
            <person name="De La Pena R."/>
            <person name="Hodgson H."/>
            <person name="Liu J.C."/>
            <person name="Stephenson M.J."/>
            <person name="Martin A.C."/>
            <person name="Owen C."/>
            <person name="Harkess A."/>
            <person name="Leebens-Mack J."/>
            <person name="Jimenez L.E."/>
            <person name="Osbourn A."/>
            <person name="Sattely E.S."/>
        </authorList>
    </citation>
    <scope>NUCLEOTIDE SEQUENCE [LARGE SCALE GENOMIC DNA]</scope>
    <source>
        <strain evidence="2">cv. JPN11</strain>
        <tissue evidence="1">Leaf</tissue>
    </source>
</reference>
<proteinExistence type="predicted"/>
<name>A0ACC1X8B6_MELAZ</name>
<dbReference type="Proteomes" id="UP001164539">
    <property type="component" value="Chromosome 10"/>
</dbReference>
<comment type="caution">
    <text evidence="1">The sequence shown here is derived from an EMBL/GenBank/DDBJ whole genome shotgun (WGS) entry which is preliminary data.</text>
</comment>
<sequence length="187" mass="20639">MAPRKRKAEEGGGEEAGKPAETAPVRMTRSATRRANSNSAESAGELAKAEAPKKKKKAKVTGGKKKEKEEVESEEGKESEEEKVEENIQSEEDADGDESKGKTVVIEHCKQCNSFKTRANQVKDGLEKGVPGIKVLLNPEKPRRGCFEIRKEGGEKFVSLLDMKRPFKPMKDLDMDEVIADIIAKLK</sequence>
<evidence type="ECO:0000313" key="1">
    <source>
        <dbReference type="EMBL" id="KAJ4707676.1"/>
    </source>
</evidence>
<accession>A0ACC1X8B6</accession>